<reference evidence="2" key="1">
    <citation type="submission" date="2020-01" db="EMBL/GenBank/DDBJ databases">
        <title>Identification and distribution of gene clusters putatively required for synthesis of sphingolipid metabolism inhibitors in phylogenetically diverse species of the filamentous fungus Fusarium.</title>
        <authorList>
            <person name="Kim H.-S."/>
            <person name="Busman M."/>
            <person name="Brown D.W."/>
            <person name="Divon H."/>
            <person name="Uhlig S."/>
            <person name="Proctor R.H."/>
        </authorList>
    </citation>
    <scope>NUCLEOTIDE SEQUENCE</scope>
    <source>
        <strain evidence="2">NRRL 53441</strain>
    </source>
</reference>
<protein>
    <submittedName>
        <fullName evidence="2">Uncharacterized protein</fullName>
    </submittedName>
</protein>
<evidence type="ECO:0000313" key="2">
    <source>
        <dbReference type="EMBL" id="KAF4436454.1"/>
    </source>
</evidence>
<evidence type="ECO:0000313" key="3">
    <source>
        <dbReference type="Proteomes" id="UP000605986"/>
    </source>
</evidence>
<gene>
    <name evidence="2" type="ORF">F53441_13244</name>
</gene>
<dbReference type="Proteomes" id="UP000605986">
    <property type="component" value="Unassembled WGS sequence"/>
</dbReference>
<evidence type="ECO:0000256" key="1">
    <source>
        <dbReference type="SAM" id="MobiDB-lite"/>
    </source>
</evidence>
<keyword evidence="3" id="KW-1185">Reference proteome</keyword>
<comment type="caution">
    <text evidence="2">The sequence shown here is derived from an EMBL/GenBank/DDBJ whole genome shotgun (WGS) entry which is preliminary data.</text>
</comment>
<sequence>MSFITNTPIAQEVEPEHPAKRARTGQNTDVVKIFAPLQTDTKKIEDFIASMKPRSSDWRRLENYLKAVENLTLKRAKFHFSGIKQFIADADIFPTATNAQVGSKSLDQLIRVVLWATSLYTKPLVARVDYGAFWSDYEKRFLEIIQEDLNLQSQVRIVTASNLISGRRDVVFKIQQLLKGEEFIEKSK</sequence>
<feature type="region of interest" description="Disordered" evidence="1">
    <location>
        <begin position="1"/>
        <end position="25"/>
    </location>
</feature>
<accession>A0A8H4NG41</accession>
<dbReference type="EMBL" id="JAADJG010000802">
    <property type="protein sequence ID" value="KAF4436454.1"/>
    <property type="molecule type" value="Genomic_DNA"/>
</dbReference>
<dbReference type="AlphaFoldDB" id="A0A8H4NG41"/>
<organism evidence="2 3">
    <name type="scientific">Fusarium austroafricanum</name>
    <dbReference type="NCBI Taxonomy" id="2364996"/>
    <lineage>
        <taxon>Eukaryota</taxon>
        <taxon>Fungi</taxon>
        <taxon>Dikarya</taxon>
        <taxon>Ascomycota</taxon>
        <taxon>Pezizomycotina</taxon>
        <taxon>Sordariomycetes</taxon>
        <taxon>Hypocreomycetidae</taxon>
        <taxon>Hypocreales</taxon>
        <taxon>Nectriaceae</taxon>
        <taxon>Fusarium</taxon>
        <taxon>Fusarium concolor species complex</taxon>
    </lineage>
</organism>
<proteinExistence type="predicted"/>
<name>A0A8H4NG41_9HYPO</name>